<evidence type="ECO:0000313" key="7">
    <source>
        <dbReference type="Proteomes" id="UP000225277"/>
    </source>
</evidence>
<dbReference type="SUPFAM" id="SSF161084">
    <property type="entry name" value="MAPEG domain-like"/>
    <property type="match status" value="1"/>
</dbReference>
<dbReference type="STRING" id="112498.A0A2D3VGB4"/>
<proteinExistence type="predicted"/>
<dbReference type="Proteomes" id="UP000225277">
    <property type="component" value="Unassembled WGS sequence"/>
</dbReference>
<accession>A0A2D3VGB4</accession>
<evidence type="ECO:0000256" key="3">
    <source>
        <dbReference type="ARBA" id="ARBA00022989"/>
    </source>
</evidence>
<organism evidence="6 7">
    <name type="scientific">Ramularia collo-cygni</name>
    <dbReference type="NCBI Taxonomy" id="112498"/>
    <lineage>
        <taxon>Eukaryota</taxon>
        <taxon>Fungi</taxon>
        <taxon>Dikarya</taxon>
        <taxon>Ascomycota</taxon>
        <taxon>Pezizomycotina</taxon>
        <taxon>Dothideomycetes</taxon>
        <taxon>Dothideomycetidae</taxon>
        <taxon>Mycosphaerellales</taxon>
        <taxon>Mycosphaerellaceae</taxon>
        <taxon>Ramularia</taxon>
    </lineage>
</organism>
<dbReference type="Pfam" id="PF01124">
    <property type="entry name" value="MAPEG"/>
    <property type="match status" value="1"/>
</dbReference>
<evidence type="ECO:0000256" key="1">
    <source>
        <dbReference type="ARBA" id="ARBA00004370"/>
    </source>
</evidence>
<comment type="subcellular location">
    <subcellularLocation>
        <location evidence="1">Membrane</location>
    </subcellularLocation>
</comment>
<evidence type="ECO:0000256" key="2">
    <source>
        <dbReference type="ARBA" id="ARBA00022692"/>
    </source>
</evidence>
<evidence type="ECO:0000313" key="6">
    <source>
        <dbReference type="EMBL" id="CZT23181.1"/>
    </source>
</evidence>
<keyword evidence="3 5" id="KW-1133">Transmembrane helix</keyword>
<dbReference type="InterPro" id="IPR001129">
    <property type="entry name" value="Membr-assoc_MAPEG"/>
</dbReference>
<dbReference type="GO" id="GO:0016020">
    <property type="term" value="C:membrane"/>
    <property type="evidence" value="ECO:0007669"/>
    <property type="project" value="UniProtKB-SubCell"/>
</dbReference>
<evidence type="ECO:0000256" key="5">
    <source>
        <dbReference type="SAM" id="Phobius"/>
    </source>
</evidence>
<dbReference type="GeneID" id="35603971"/>
<name>A0A2D3VGB4_9PEZI</name>
<feature type="transmembrane region" description="Helical" evidence="5">
    <location>
        <begin position="126"/>
        <end position="144"/>
    </location>
</feature>
<protein>
    <submittedName>
        <fullName evidence="6">Uncharacterized protein</fullName>
    </submittedName>
</protein>
<reference evidence="6 7" key="1">
    <citation type="submission" date="2016-03" db="EMBL/GenBank/DDBJ databases">
        <authorList>
            <person name="Ploux O."/>
        </authorList>
    </citation>
    <scope>NUCLEOTIDE SEQUENCE [LARGE SCALE GENOMIC DNA]</scope>
    <source>
        <strain evidence="6 7">URUG2</strain>
    </source>
</reference>
<dbReference type="AlphaFoldDB" id="A0A2D3VGB4"/>
<dbReference type="PANTHER" id="PTHR35814:SF1">
    <property type="entry name" value="GLUTATHIONE S-TRANSFERASE-RELATED"/>
    <property type="match status" value="1"/>
</dbReference>
<dbReference type="EMBL" id="FJUY01000015">
    <property type="protein sequence ID" value="CZT23181.1"/>
    <property type="molecule type" value="Genomic_DNA"/>
</dbReference>
<sequence length="156" mass="16985">MPLEDFSGRLPVTTTFALPLTAYYIFLQGRVVVQRFTSNTVIGQDSVSPADKKLAQRPDRLLAAVRAQTNYYENVPLALILAGLVERDGGDKKVLTWVLGALCVVRLLHAEAGVMSSNYKGKGRPIGFLGTILINAGLAVWAASRMAGYWTQSDGW</sequence>
<gene>
    <name evidence="6" type="ORF">RCC_08891</name>
</gene>
<dbReference type="InterPro" id="IPR023352">
    <property type="entry name" value="MAPEG-like_dom_sf"/>
</dbReference>
<dbReference type="RefSeq" id="XP_023629905.1">
    <property type="nucleotide sequence ID" value="XM_023774137.1"/>
</dbReference>
<dbReference type="Gene3D" id="1.20.120.550">
    <property type="entry name" value="Membrane associated eicosanoid/glutathione metabolism-like domain"/>
    <property type="match status" value="1"/>
</dbReference>
<dbReference type="PANTHER" id="PTHR35814">
    <property type="match status" value="1"/>
</dbReference>
<keyword evidence="4 5" id="KW-0472">Membrane</keyword>
<dbReference type="OrthoDB" id="19091at2759"/>
<keyword evidence="2 5" id="KW-0812">Transmembrane</keyword>
<keyword evidence="7" id="KW-1185">Reference proteome</keyword>
<evidence type="ECO:0000256" key="4">
    <source>
        <dbReference type="ARBA" id="ARBA00023136"/>
    </source>
</evidence>